<dbReference type="GO" id="GO:0008270">
    <property type="term" value="F:zinc ion binding"/>
    <property type="evidence" value="ECO:0007669"/>
    <property type="project" value="UniProtKB-KW"/>
</dbReference>
<dbReference type="PANTHER" id="PTHR23012:SF215">
    <property type="entry name" value="RING_FYVE_PHD ZINC FINGER SUPERFAMILY PROTEIN"/>
    <property type="match status" value="1"/>
</dbReference>
<dbReference type="Gene3D" id="3.30.40.10">
    <property type="entry name" value="Zinc/RING finger domain, C3HC4 (zinc finger)"/>
    <property type="match status" value="1"/>
</dbReference>
<keyword evidence="4" id="KW-0812">Transmembrane</keyword>
<dbReference type="PANTHER" id="PTHR23012">
    <property type="entry name" value="RING/FYVE/PHD ZINC FINGER DOMAIN-CONTAINING"/>
    <property type="match status" value="1"/>
</dbReference>
<dbReference type="InterPro" id="IPR011016">
    <property type="entry name" value="Znf_RING-CH"/>
</dbReference>
<dbReference type="AlphaFoldDB" id="A0A822YFE9"/>
<keyword evidence="4" id="KW-1133">Transmembrane helix</keyword>
<reference evidence="6 7" key="1">
    <citation type="journal article" date="2020" name="Mol. Biol. Evol.">
        <title>Distinct Expression and Methylation Patterns for Genes with Different Fates following a Single Whole-Genome Duplication in Flowering Plants.</title>
        <authorList>
            <person name="Shi T."/>
            <person name="Rahmani R.S."/>
            <person name="Gugger P.F."/>
            <person name="Wang M."/>
            <person name="Li H."/>
            <person name="Zhang Y."/>
            <person name="Li Z."/>
            <person name="Wang Q."/>
            <person name="Van de Peer Y."/>
            <person name="Marchal K."/>
            <person name="Chen J."/>
        </authorList>
    </citation>
    <scope>NUCLEOTIDE SEQUENCE [LARGE SCALE GENOMIC DNA]</scope>
    <source>
        <tissue evidence="6">Leaf</tissue>
    </source>
</reference>
<evidence type="ECO:0000313" key="7">
    <source>
        <dbReference type="Proteomes" id="UP000607653"/>
    </source>
</evidence>
<gene>
    <name evidence="6" type="ORF">HUJ06_010111</name>
</gene>
<keyword evidence="3" id="KW-0862">Zinc</keyword>
<evidence type="ECO:0000256" key="1">
    <source>
        <dbReference type="ARBA" id="ARBA00022723"/>
    </source>
</evidence>
<keyword evidence="7" id="KW-1185">Reference proteome</keyword>
<evidence type="ECO:0000313" key="6">
    <source>
        <dbReference type="EMBL" id="DAD31260.1"/>
    </source>
</evidence>
<evidence type="ECO:0000256" key="3">
    <source>
        <dbReference type="ARBA" id="ARBA00022833"/>
    </source>
</evidence>
<dbReference type="EMBL" id="DUZY01000003">
    <property type="protein sequence ID" value="DAD31260.1"/>
    <property type="molecule type" value="Genomic_DNA"/>
</dbReference>
<feature type="transmembrane region" description="Helical" evidence="4">
    <location>
        <begin position="21"/>
        <end position="43"/>
    </location>
</feature>
<dbReference type="SUPFAM" id="SSF57850">
    <property type="entry name" value="RING/U-box"/>
    <property type="match status" value="1"/>
</dbReference>
<comment type="caution">
    <text evidence="6">The sequence shown here is derived from an EMBL/GenBank/DDBJ whole genome shotgun (WGS) entry which is preliminary data.</text>
</comment>
<dbReference type="Pfam" id="PF12906">
    <property type="entry name" value="RINGv"/>
    <property type="match status" value="1"/>
</dbReference>
<keyword evidence="2" id="KW-0863">Zinc-finger</keyword>
<dbReference type="PROSITE" id="PS51292">
    <property type="entry name" value="ZF_RING_CH"/>
    <property type="match status" value="1"/>
</dbReference>
<evidence type="ECO:0000256" key="2">
    <source>
        <dbReference type="ARBA" id="ARBA00022771"/>
    </source>
</evidence>
<evidence type="ECO:0000256" key="4">
    <source>
        <dbReference type="SAM" id="Phobius"/>
    </source>
</evidence>
<organism evidence="6 7">
    <name type="scientific">Nelumbo nucifera</name>
    <name type="common">Sacred lotus</name>
    <dbReference type="NCBI Taxonomy" id="4432"/>
    <lineage>
        <taxon>Eukaryota</taxon>
        <taxon>Viridiplantae</taxon>
        <taxon>Streptophyta</taxon>
        <taxon>Embryophyta</taxon>
        <taxon>Tracheophyta</taxon>
        <taxon>Spermatophyta</taxon>
        <taxon>Magnoliopsida</taxon>
        <taxon>Proteales</taxon>
        <taxon>Nelumbonaceae</taxon>
        <taxon>Nelumbo</taxon>
    </lineage>
</organism>
<accession>A0A822YFE9</accession>
<evidence type="ECO:0000259" key="5">
    <source>
        <dbReference type="PROSITE" id="PS51292"/>
    </source>
</evidence>
<feature type="domain" description="RING-CH-type" evidence="5">
    <location>
        <begin position="1"/>
        <end position="31"/>
    </location>
</feature>
<proteinExistence type="predicted"/>
<protein>
    <recommendedName>
        <fullName evidence="5">RING-CH-type domain-containing protein</fullName>
    </recommendedName>
</protein>
<sequence>MQFAHRKCVQRWCNEKGDITCEICHQVLSIASYLLMTASFFFFSLYLRGYFFLLLVKIYVLFIFALLNVWSSIQRDTVQVMPYRGPQKKSTSKKKTEKVSPLNTLCIGNQFQRSSTTNMIKSASDVSLRLKILLFLS</sequence>
<name>A0A822YFE9_NELNU</name>
<feature type="transmembrane region" description="Helical" evidence="4">
    <location>
        <begin position="49"/>
        <end position="70"/>
    </location>
</feature>
<dbReference type="InterPro" id="IPR013083">
    <property type="entry name" value="Znf_RING/FYVE/PHD"/>
</dbReference>
<dbReference type="InterPro" id="IPR033275">
    <property type="entry name" value="MARCH-like"/>
</dbReference>
<dbReference type="Proteomes" id="UP000607653">
    <property type="component" value="Unassembled WGS sequence"/>
</dbReference>
<keyword evidence="4" id="KW-0472">Membrane</keyword>
<keyword evidence="1" id="KW-0479">Metal-binding</keyword>